<dbReference type="EMBL" id="UAUI01000001">
    <property type="protein sequence ID" value="SPZ35439.1"/>
    <property type="molecule type" value="Genomic_DNA"/>
</dbReference>
<evidence type="ECO:0000313" key="1">
    <source>
        <dbReference type="EMBL" id="SPZ35439.1"/>
    </source>
</evidence>
<dbReference type="AlphaFoldDB" id="A0AB38F7E1"/>
<protein>
    <submittedName>
        <fullName evidence="1">Uncharacterized protein</fullName>
    </submittedName>
</protein>
<evidence type="ECO:0000313" key="2">
    <source>
        <dbReference type="Proteomes" id="UP000251211"/>
    </source>
</evidence>
<dbReference type="Proteomes" id="UP000251211">
    <property type="component" value="Unassembled WGS sequence"/>
</dbReference>
<dbReference type="RefSeq" id="WP_052032987.1">
    <property type="nucleotide sequence ID" value="NZ_QTTP01000001.1"/>
</dbReference>
<accession>A0AB38F7E1</accession>
<gene>
    <name evidence="1" type="ORF">NCTC13229_00774</name>
</gene>
<sequence>MTPERHRQLAEQIGRAAAKCGPADWEVKIEAAMLAGTHWANLVLHRRGVSDEAEDIVHTSMLIVNTLRKYSLAERDLIDALNEIEELRPLHVRGDVDGGPEAGDLALELLRKIAARAHTVIDIAPQPEGTSCSAR</sequence>
<reference evidence="1 2" key="1">
    <citation type="submission" date="2018-06" db="EMBL/GenBank/DDBJ databases">
        <authorList>
            <consortium name="Pathogen Informatics"/>
            <person name="Doyle S."/>
        </authorList>
    </citation>
    <scope>NUCLEOTIDE SEQUENCE [LARGE SCALE GENOMIC DNA]</scope>
    <source>
        <strain evidence="1 2">NCTC13229</strain>
    </source>
</reference>
<proteinExistence type="predicted"/>
<comment type="caution">
    <text evidence="1">The sequence shown here is derived from an EMBL/GenBank/DDBJ whole genome shotgun (WGS) entry which is preliminary data.</text>
</comment>
<organism evidence="1 2">
    <name type="scientific">Rhodococcus wratislaviensis</name>
    <name type="common">Tsukamurella wratislaviensis</name>
    <dbReference type="NCBI Taxonomy" id="44752"/>
    <lineage>
        <taxon>Bacteria</taxon>
        <taxon>Bacillati</taxon>
        <taxon>Actinomycetota</taxon>
        <taxon>Actinomycetes</taxon>
        <taxon>Mycobacteriales</taxon>
        <taxon>Nocardiaceae</taxon>
        <taxon>Rhodococcus</taxon>
    </lineage>
</organism>
<name>A0AB38F7E1_RHOWR</name>